<reference evidence="2" key="1">
    <citation type="journal article" date="2019" name="Int. J. Syst. Evol. Microbiol.">
        <title>The Global Catalogue of Microorganisms (GCM) 10K type strain sequencing project: providing services to taxonomists for standard genome sequencing and annotation.</title>
        <authorList>
            <consortium name="The Broad Institute Genomics Platform"/>
            <consortium name="The Broad Institute Genome Sequencing Center for Infectious Disease"/>
            <person name="Wu L."/>
            <person name="Ma J."/>
        </authorList>
    </citation>
    <scope>NUCLEOTIDE SEQUENCE [LARGE SCALE GENOMIC DNA]</scope>
    <source>
        <strain evidence="2">JCM 31290</strain>
    </source>
</reference>
<comment type="caution">
    <text evidence="1">The sequence shown here is derived from an EMBL/GenBank/DDBJ whole genome shotgun (WGS) entry which is preliminary data.</text>
</comment>
<accession>A0ABP8HI53</accession>
<dbReference type="Proteomes" id="UP001501115">
    <property type="component" value="Unassembled WGS sequence"/>
</dbReference>
<dbReference type="EMBL" id="BAABET010000017">
    <property type="protein sequence ID" value="GAA4339687.1"/>
    <property type="molecule type" value="Genomic_DNA"/>
</dbReference>
<dbReference type="RefSeq" id="WP_345666211.1">
    <property type="nucleotide sequence ID" value="NZ_BAABET010000017.1"/>
</dbReference>
<proteinExistence type="predicted"/>
<sequence length="169" mass="18804">MNAYRTAAPHRPAADYDRRFDGQPVVHCPDCHWAQALDKRLHQGPWALIYWHRDHPANAVDHLAELPDRLAIPSYVQWGWQAHWLAIEDTRTEEGFLLFGREDLEIFHSVSAHGSLDQAVVANAHRRSVFPSAARAEIEAAASDLFRTGLLRPAPGLGPAKVPPKAATG</sequence>
<organism evidence="1 2">
    <name type="scientific">Streptomyces venetus</name>
    <dbReference type="NCBI Taxonomy" id="1701086"/>
    <lineage>
        <taxon>Bacteria</taxon>
        <taxon>Bacillati</taxon>
        <taxon>Actinomycetota</taxon>
        <taxon>Actinomycetes</taxon>
        <taxon>Kitasatosporales</taxon>
        <taxon>Streptomycetaceae</taxon>
        <taxon>Streptomyces</taxon>
    </lineage>
</organism>
<evidence type="ECO:0000313" key="2">
    <source>
        <dbReference type="Proteomes" id="UP001501115"/>
    </source>
</evidence>
<name>A0ABP8HI53_9ACTN</name>
<keyword evidence="2" id="KW-1185">Reference proteome</keyword>
<protein>
    <submittedName>
        <fullName evidence="1">Uncharacterized protein</fullName>
    </submittedName>
</protein>
<gene>
    <name evidence="1" type="ORF">GCM10023086_74860</name>
</gene>
<evidence type="ECO:0000313" key="1">
    <source>
        <dbReference type="EMBL" id="GAA4339687.1"/>
    </source>
</evidence>